<evidence type="ECO:0000313" key="4">
    <source>
        <dbReference type="WBParaSite" id="TMUE_2000008707.1"/>
    </source>
</evidence>
<feature type="chain" id="PRO_5024364707" evidence="2">
    <location>
        <begin position="22"/>
        <end position="565"/>
    </location>
</feature>
<name>A0A5S6QPB5_TRIMR</name>
<organism evidence="3 4">
    <name type="scientific">Trichuris muris</name>
    <name type="common">Mouse whipworm</name>
    <dbReference type="NCBI Taxonomy" id="70415"/>
    <lineage>
        <taxon>Eukaryota</taxon>
        <taxon>Metazoa</taxon>
        <taxon>Ecdysozoa</taxon>
        <taxon>Nematoda</taxon>
        <taxon>Enoplea</taxon>
        <taxon>Dorylaimia</taxon>
        <taxon>Trichinellida</taxon>
        <taxon>Trichuridae</taxon>
        <taxon>Trichuris</taxon>
    </lineage>
</organism>
<dbReference type="WBParaSite" id="TMUE_2000008707.1">
    <property type="protein sequence ID" value="TMUE_2000008707.1"/>
    <property type="gene ID" value="WBGene00293643"/>
</dbReference>
<dbReference type="AlphaFoldDB" id="A0A5S6QPB5"/>
<sequence length="565" mass="59957">MSFADYVLLLVVVVVLRTTHCCLPTKPPGVPTMVEQPAVEAASSVPFVSTVVEGDVLNVTLNYGGPVFKPFTVLLMRDLSNGSRLVATTTVCDDRPSFMIKGLQPSKWYGLSVLSTFQRPVGRLTSLADYRAFDTSQAINRSGAQRSKATSLHAQVSLYNDLIEYKLYSRLPEHFPTLLELRPSCPLPGLPKRLYLDRNQNSATINVTGLENPDGLEVIGAMLSSEPSAHASCQQLCWTASIESDSIIYKYDDDCQLLIPVVVLDAASGNSGYTHIDDSAEAADSSGTEYPEATSVEPTTSATAVPNTSGVETSELPEDGSNELSEEVNPSTGAGEVESTATMSVSEATTNAETTESSEPETVQASESGSSGAESIGSSEAESSGFSETEPAMHSTSGSTESSGTQLPTSSGTDALEPSYSAEQPTEASEAETTGSTTPGLAESSGTETAGGETAEFSGSGSATTEQTEMVESEFPDLTSIDYTELLETQYYEPGASEAPSDEMTSPEPETTVQPQGDGAHTAALSTALALALCLLWQCALMDRIQFLKNSEIYLERKFPQRLRR</sequence>
<feature type="signal peptide" evidence="2">
    <location>
        <begin position="1"/>
        <end position="21"/>
    </location>
</feature>
<keyword evidence="3" id="KW-1185">Reference proteome</keyword>
<protein>
    <submittedName>
        <fullName evidence="4">Fibronectin type-III domain-containing protein</fullName>
    </submittedName>
</protein>
<feature type="compositionally biased region" description="Polar residues" evidence="1">
    <location>
        <begin position="457"/>
        <end position="468"/>
    </location>
</feature>
<keyword evidence="2" id="KW-0732">Signal</keyword>
<dbReference type="Proteomes" id="UP000046395">
    <property type="component" value="Unassembled WGS sequence"/>
</dbReference>
<accession>A0A5S6QPB5</accession>
<feature type="region of interest" description="Disordered" evidence="1">
    <location>
        <begin position="277"/>
        <end position="479"/>
    </location>
</feature>
<evidence type="ECO:0000256" key="2">
    <source>
        <dbReference type="SAM" id="SignalP"/>
    </source>
</evidence>
<feature type="compositionally biased region" description="Acidic residues" evidence="1">
    <location>
        <begin position="315"/>
        <end position="326"/>
    </location>
</feature>
<reference evidence="4" key="1">
    <citation type="submission" date="2019-12" db="UniProtKB">
        <authorList>
            <consortium name="WormBaseParasite"/>
        </authorList>
    </citation>
    <scope>IDENTIFICATION</scope>
</reference>
<evidence type="ECO:0000313" key="3">
    <source>
        <dbReference type="Proteomes" id="UP000046395"/>
    </source>
</evidence>
<feature type="region of interest" description="Disordered" evidence="1">
    <location>
        <begin position="495"/>
        <end position="519"/>
    </location>
</feature>
<feature type="compositionally biased region" description="Low complexity" evidence="1">
    <location>
        <begin position="344"/>
        <end position="388"/>
    </location>
</feature>
<proteinExistence type="predicted"/>
<evidence type="ECO:0000256" key="1">
    <source>
        <dbReference type="SAM" id="MobiDB-lite"/>
    </source>
</evidence>
<feature type="compositionally biased region" description="Low complexity" evidence="1">
    <location>
        <begin position="425"/>
        <end position="440"/>
    </location>
</feature>
<feature type="compositionally biased region" description="Low complexity" evidence="1">
    <location>
        <begin position="395"/>
        <end position="405"/>
    </location>
</feature>
<dbReference type="STRING" id="70415.A0A5S6QPB5"/>
<feature type="compositionally biased region" description="Polar residues" evidence="1">
    <location>
        <begin position="296"/>
        <end position="312"/>
    </location>
</feature>